<reference evidence="2 3" key="1">
    <citation type="submission" date="2017-10" db="EMBL/GenBank/DDBJ databases">
        <title>Streptomyces alboflavus Genome sequencing and assembly.</title>
        <authorList>
            <person name="Wang Y."/>
            <person name="Du B."/>
            <person name="Ding Y."/>
            <person name="Liu H."/>
            <person name="Hou Q."/>
            <person name="Liu K."/>
            <person name="Wang C."/>
            <person name="Yao L."/>
        </authorList>
    </citation>
    <scope>NUCLEOTIDE SEQUENCE [LARGE SCALE GENOMIC DNA]</scope>
    <source>
        <strain evidence="2 3">MDJK44</strain>
        <plasmid evidence="3">Plasmid pmdjk44.2</plasmid>
    </source>
</reference>
<dbReference type="EMBL" id="CP023977">
    <property type="protein sequence ID" value="ATM24808.1"/>
    <property type="molecule type" value="Genomic_DNA"/>
</dbReference>
<dbReference type="KEGG" id="salf:SMD44_p20025"/>
<protein>
    <submittedName>
        <fullName evidence="2">Putative integral membrane protein</fullName>
    </submittedName>
</protein>
<name>A0A291W463_9ACTN</name>
<evidence type="ECO:0000313" key="2">
    <source>
        <dbReference type="EMBL" id="ATM24808.1"/>
    </source>
</evidence>
<dbReference type="AlphaFoldDB" id="A0A291W463"/>
<organism evidence="2 3">
    <name type="scientific">Streptomyces alboflavus</name>
    <dbReference type="NCBI Taxonomy" id="67267"/>
    <lineage>
        <taxon>Bacteria</taxon>
        <taxon>Bacillati</taxon>
        <taxon>Actinomycetota</taxon>
        <taxon>Actinomycetes</taxon>
        <taxon>Kitasatosporales</taxon>
        <taxon>Streptomycetaceae</taxon>
        <taxon>Streptomyces</taxon>
    </lineage>
</organism>
<gene>
    <name evidence="2" type="ORF">SMD44_p20025</name>
</gene>
<keyword evidence="2" id="KW-0614">Plasmid</keyword>
<feature type="region of interest" description="Disordered" evidence="1">
    <location>
        <begin position="1"/>
        <end position="33"/>
    </location>
</feature>
<feature type="compositionally biased region" description="Basic and acidic residues" evidence="1">
    <location>
        <begin position="9"/>
        <end position="33"/>
    </location>
</feature>
<dbReference type="Proteomes" id="UP000195880">
    <property type="component" value="Plasmid pMDJK44.2"/>
</dbReference>
<accession>A0A291W463</accession>
<sequence length="322" mass="33980">MSSISSQTTRKELVKRADDVADETRSDLRGDNRKLRPEHAIARTGVLAAHTLGFDVHRATVRLWTTTVRGNSKGGEAPKAAFHSVTVSLVWEANAWKLAGSSAGQGLVAPVDTRQATNVAADFADYTSHSSRGPVFSGVTATDGLPSAYPRDRGGARAAATNAVMLYGDSRFFTDTGWRHRMLKSTAAPSVMENVLGEADSTARMVTENRGLGSDGKTLDGGLLVTRTAVLGSRCVTYSDQAASFELWTTSVGGIAGADEEERPQVNFLRMTVDLAWSGGTWRTTSVAPSQPLVPNPPVDREASPAQSFASVGGASNAPSLA</sequence>
<evidence type="ECO:0000256" key="1">
    <source>
        <dbReference type="SAM" id="MobiDB-lite"/>
    </source>
</evidence>
<proteinExistence type="predicted"/>
<feature type="region of interest" description="Disordered" evidence="1">
    <location>
        <begin position="284"/>
        <end position="322"/>
    </location>
</feature>
<evidence type="ECO:0000313" key="3">
    <source>
        <dbReference type="Proteomes" id="UP000195880"/>
    </source>
</evidence>
<keyword evidence="3" id="KW-1185">Reference proteome</keyword>
<geneLocation type="plasmid" evidence="3">
    <name>pmdjk44.2</name>
</geneLocation>